<protein>
    <submittedName>
        <fullName evidence="1">Uncharacterized protein</fullName>
    </submittedName>
</protein>
<name>A0AAD6WCD7_9ROSI</name>
<evidence type="ECO:0000313" key="2">
    <source>
        <dbReference type="Proteomes" id="UP001164929"/>
    </source>
</evidence>
<reference evidence="1" key="1">
    <citation type="journal article" date="2023" name="Mol. Ecol. Resour.">
        <title>Chromosome-level genome assembly of a triploid poplar Populus alba 'Berolinensis'.</title>
        <authorList>
            <person name="Chen S."/>
            <person name="Yu Y."/>
            <person name="Wang X."/>
            <person name="Wang S."/>
            <person name="Zhang T."/>
            <person name="Zhou Y."/>
            <person name="He R."/>
            <person name="Meng N."/>
            <person name="Wang Y."/>
            <person name="Liu W."/>
            <person name="Liu Z."/>
            <person name="Liu J."/>
            <person name="Guo Q."/>
            <person name="Huang H."/>
            <person name="Sederoff R.R."/>
            <person name="Wang G."/>
            <person name="Qu G."/>
            <person name="Chen S."/>
        </authorList>
    </citation>
    <scope>NUCLEOTIDE SEQUENCE</scope>
    <source>
        <strain evidence="1">SC-2020</strain>
    </source>
</reference>
<evidence type="ECO:0000313" key="1">
    <source>
        <dbReference type="EMBL" id="KAJ7007580.1"/>
    </source>
</evidence>
<dbReference type="AlphaFoldDB" id="A0AAD6WCD7"/>
<gene>
    <name evidence="1" type="ORF">NC653_006575</name>
</gene>
<dbReference type="Proteomes" id="UP001164929">
    <property type="component" value="Chromosome 2"/>
</dbReference>
<keyword evidence="2" id="KW-1185">Reference proteome</keyword>
<comment type="caution">
    <text evidence="1">The sequence shown here is derived from an EMBL/GenBank/DDBJ whole genome shotgun (WGS) entry which is preliminary data.</text>
</comment>
<organism evidence="1 2">
    <name type="scientific">Populus alba x Populus x berolinensis</name>
    <dbReference type="NCBI Taxonomy" id="444605"/>
    <lineage>
        <taxon>Eukaryota</taxon>
        <taxon>Viridiplantae</taxon>
        <taxon>Streptophyta</taxon>
        <taxon>Embryophyta</taxon>
        <taxon>Tracheophyta</taxon>
        <taxon>Spermatophyta</taxon>
        <taxon>Magnoliopsida</taxon>
        <taxon>eudicotyledons</taxon>
        <taxon>Gunneridae</taxon>
        <taxon>Pentapetalae</taxon>
        <taxon>rosids</taxon>
        <taxon>fabids</taxon>
        <taxon>Malpighiales</taxon>
        <taxon>Salicaceae</taxon>
        <taxon>Saliceae</taxon>
        <taxon>Populus</taxon>
    </lineage>
</organism>
<proteinExistence type="predicted"/>
<sequence>MGGRVDVARGRCEEEGSVSFGGFLWRRCVVLRSLTKWSRDEPRNGPQKDFLSVQRLLCLFNVWFGCVL</sequence>
<dbReference type="EMBL" id="JAQIZT010000002">
    <property type="protein sequence ID" value="KAJ7007580.1"/>
    <property type="molecule type" value="Genomic_DNA"/>
</dbReference>
<accession>A0AAD6WCD7</accession>